<dbReference type="InterPro" id="IPR003593">
    <property type="entry name" value="AAA+_ATPase"/>
</dbReference>
<reference evidence="4" key="1">
    <citation type="journal article" date="2008" name="J. Bacteriol.">
        <title>Genome sequence of the streptomycin-producing microorganism Streptomyces griseus IFO 13350.</title>
        <authorList>
            <person name="Ohnishi Y."/>
            <person name="Ishikawa J."/>
            <person name="Hara H."/>
            <person name="Suzuki H."/>
            <person name="Ikenoya M."/>
            <person name="Ikeda H."/>
            <person name="Yamashita A."/>
            <person name="Hattori M."/>
            <person name="Horinouchi S."/>
        </authorList>
    </citation>
    <scope>NUCLEOTIDE SEQUENCE [LARGE SCALE GENOMIC DNA]</scope>
    <source>
        <strain evidence="4">JCM 4626 / NBRC 13350</strain>
    </source>
</reference>
<dbReference type="InterPro" id="IPR027417">
    <property type="entry name" value="P-loop_NTPase"/>
</dbReference>
<dbReference type="Gene3D" id="3.40.50.300">
    <property type="entry name" value="P-loop containing nucleotide triphosphate hydrolases"/>
    <property type="match status" value="1"/>
</dbReference>
<dbReference type="KEGG" id="sgr:SGR_7035t"/>
<dbReference type="HOGENOM" id="CLU_063018_1_0_11"/>
<sequence>MGDPVWTKRSQLDYHSEFVTLRTASMEQCLRQLRLLLALNHCQEGTARRGLIVSGPPGAGKSTTLMEMARSFELSYRRRHPDRADTLPVAFVGIPPSYSPKALVRALARFLCLPVHDRMTENTITDAVCAVLCERGTRIVFIDDVHLLNTRTRPGADTSDQLKSLAERIPATFVLAGVDVETSPLLTGPRGAQLAARFKLLRTLPLLNGTKQQKLEWRYLLNEMEAALRLSHHRTGTLERHADYIHLRTGGVMASLSQLVREAAICAVLDGSQAITKKSLSGIVLDVQATKGSRPSRGSGAS</sequence>
<name>B1VNB0_STRGG</name>
<accession>B1VNB0</accession>
<dbReference type="InterPro" id="IPR008868">
    <property type="entry name" value="TniB"/>
</dbReference>
<dbReference type="SMART" id="SM00382">
    <property type="entry name" value="AAA"/>
    <property type="match status" value="1"/>
</dbReference>
<dbReference type="SUPFAM" id="SSF52540">
    <property type="entry name" value="P-loop containing nucleoside triphosphate hydrolases"/>
    <property type="match status" value="1"/>
</dbReference>
<dbReference type="AlphaFoldDB" id="B1VNB0"/>
<feature type="domain" description="AAA+ ATPase" evidence="1">
    <location>
        <begin position="47"/>
        <end position="206"/>
    </location>
</feature>
<proteinExistence type="predicted"/>
<organism evidence="2 4">
    <name type="scientific">Streptomyces griseus subsp. griseus (strain JCM 4626 / CBS 651.72 / NBRC 13350 / KCC S-0626 / ISP 5235)</name>
    <dbReference type="NCBI Taxonomy" id="455632"/>
    <lineage>
        <taxon>Bacteria</taxon>
        <taxon>Bacillati</taxon>
        <taxon>Actinomycetota</taxon>
        <taxon>Actinomycetes</taxon>
        <taxon>Kitasatosporales</taxon>
        <taxon>Streptomycetaceae</taxon>
        <taxon>Streptomyces</taxon>
    </lineage>
</organism>
<dbReference type="Proteomes" id="UP000001685">
    <property type="component" value="Chromosome"/>
</dbReference>
<dbReference type="Pfam" id="PF05621">
    <property type="entry name" value="TniB"/>
    <property type="match status" value="1"/>
</dbReference>
<dbReference type="KEGG" id="sgr:SGR_104t"/>
<evidence type="ECO:0000313" key="4">
    <source>
        <dbReference type="Proteomes" id="UP000001685"/>
    </source>
</evidence>
<dbReference type="EMBL" id="AP009493">
    <property type="protein sequence ID" value="BAG23862.1"/>
    <property type="molecule type" value="Genomic_DNA"/>
</dbReference>
<evidence type="ECO:0000259" key="1">
    <source>
        <dbReference type="SMART" id="SM00382"/>
    </source>
</evidence>
<evidence type="ECO:0000313" key="3">
    <source>
        <dbReference type="EMBL" id="BAG23862.1"/>
    </source>
</evidence>
<dbReference type="EMBL" id="AP009493">
    <property type="protein sequence ID" value="BAG16933.1"/>
    <property type="molecule type" value="Genomic_DNA"/>
</dbReference>
<protein>
    <submittedName>
        <fullName evidence="2">ATP/GTP-binding protein</fullName>
    </submittedName>
</protein>
<reference evidence="2" key="2">
    <citation type="journal article" date="2008" name="J. Bacteriol.">
        <title>The genome sequence of the streptomycin-producing microorganism Streptomyces griseus IFO 13350.</title>
        <authorList>
            <person name="Ohnishi Y."/>
            <person name="Ishikawa J."/>
            <person name="Hara H."/>
            <person name="Suzuki H."/>
            <person name="Ikenoya M."/>
            <person name="Ikeda H."/>
            <person name="Yamashita A."/>
            <person name="Hattori M."/>
            <person name="Horinouchi S."/>
        </authorList>
    </citation>
    <scope>NUCLEOTIDE SEQUENCE</scope>
    <source>
        <strain evidence="2">NBRC 13350</strain>
    </source>
</reference>
<reference evidence="2" key="4">
    <citation type="journal article" date="2008" name="Microbiology">
        <title>Conditionally positive effect of the TetR-family transcriptional regulator AtrA on streptomycin production by Streptomyces griseus.</title>
        <authorList>
            <person name="Hirano S."/>
            <person name="Tanaka K."/>
            <person name="Ohnishi Y."/>
            <person name="Horinouchi S."/>
        </authorList>
    </citation>
    <scope>NUCLEOTIDE SEQUENCE</scope>
    <source>
        <strain evidence="2">NBRC 13350</strain>
    </source>
</reference>
<reference evidence="2" key="3">
    <citation type="journal article" date="2008" name="J. Biol. Chem.">
        <title>Phenolic lipids synthesized by type III polyketide synthase confer penicillin resistance on Streptomyces griseus.</title>
        <authorList>
            <person name="Funabashi M."/>
            <person name="Funa N."/>
            <person name="Horinouchi S."/>
        </authorList>
    </citation>
    <scope>NUCLEOTIDE SEQUENCE</scope>
    <source>
        <strain evidence="2">NBRC 13350</strain>
    </source>
</reference>
<dbReference type="eggNOG" id="COG2842">
    <property type="taxonomic scope" value="Bacteria"/>
</dbReference>
<gene>
    <name evidence="2" type="ordered locus">SGR_104t</name>
    <name evidence="3" type="ordered locus">SGR_7035t</name>
</gene>
<evidence type="ECO:0000313" key="2">
    <source>
        <dbReference type="EMBL" id="BAG16933.1"/>
    </source>
</evidence>